<dbReference type="Gene3D" id="3.30.870.10">
    <property type="entry name" value="Endonuclease Chain A"/>
    <property type="match status" value="1"/>
</dbReference>
<dbReference type="InterPro" id="IPR027417">
    <property type="entry name" value="P-loop_NTPase"/>
</dbReference>
<dbReference type="InterPro" id="IPR006935">
    <property type="entry name" value="Helicase/UvrB_N"/>
</dbReference>
<feature type="domain" description="Helicase ATP-binding" evidence="1">
    <location>
        <begin position="415"/>
        <end position="565"/>
    </location>
</feature>
<dbReference type="PROSITE" id="PS51194">
    <property type="entry name" value="HELICASE_CTER"/>
    <property type="match status" value="1"/>
</dbReference>
<dbReference type="GO" id="GO:0005524">
    <property type="term" value="F:ATP binding"/>
    <property type="evidence" value="ECO:0007669"/>
    <property type="project" value="InterPro"/>
</dbReference>
<evidence type="ECO:0000259" key="2">
    <source>
        <dbReference type="PROSITE" id="PS51194"/>
    </source>
</evidence>
<dbReference type="GO" id="GO:0003677">
    <property type="term" value="F:DNA binding"/>
    <property type="evidence" value="ECO:0007669"/>
    <property type="project" value="InterPro"/>
</dbReference>
<accession>A0AA43ZAP8</accession>
<dbReference type="InterPro" id="IPR039418">
    <property type="entry name" value="LexA-like"/>
</dbReference>
<dbReference type="Gene3D" id="2.10.109.10">
    <property type="entry name" value="Umud Fragment, subunit A"/>
    <property type="match status" value="1"/>
</dbReference>
<dbReference type="SMART" id="SM00487">
    <property type="entry name" value="DEXDc"/>
    <property type="match status" value="1"/>
</dbReference>
<dbReference type="Pfam" id="PF04851">
    <property type="entry name" value="ResIII"/>
    <property type="match status" value="1"/>
</dbReference>
<dbReference type="SMART" id="SM00490">
    <property type="entry name" value="HELICc"/>
    <property type="match status" value="1"/>
</dbReference>
<evidence type="ECO:0000259" key="1">
    <source>
        <dbReference type="PROSITE" id="PS51192"/>
    </source>
</evidence>
<dbReference type="InterPro" id="IPR021835">
    <property type="entry name" value="DUF3427"/>
</dbReference>
<dbReference type="CDD" id="cd18032">
    <property type="entry name" value="DEXHc_RE_I_III_res"/>
    <property type="match status" value="1"/>
</dbReference>
<dbReference type="InterPro" id="IPR029063">
    <property type="entry name" value="SAM-dependent_MTases_sf"/>
</dbReference>
<name>A0AA43ZAP8_9GAMM</name>
<dbReference type="Pfam" id="PF11907">
    <property type="entry name" value="DUF3427"/>
    <property type="match status" value="1"/>
</dbReference>
<dbReference type="Pfam" id="PF00271">
    <property type="entry name" value="Helicase_C"/>
    <property type="match status" value="1"/>
</dbReference>
<dbReference type="CDD" id="cd18799">
    <property type="entry name" value="SF2_C_EcoAI-like"/>
    <property type="match status" value="1"/>
</dbReference>
<proteinExistence type="predicted"/>
<dbReference type="PROSITE" id="PS51192">
    <property type="entry name" value="HELICASE_ATP_BIND_1"/>
    <property type="match status" value="1"/>
</dbReference>
<dbReference type="PANTHER" id="PTHR47962:SF4">
    <property type="entry name" value="HELICASE"/>
    <property type="match status" value="1"/>
</dbReference>
<dbReference type="RefSeq" id="WP_165893780.1">
    <property type="nucleotide sequence ID" value="NZ_JAAPAP010000018.1"/>
</dbReference>
<dbReference type="Gene3D" id="3.40.50.300">
    <property type="entry name" value="P-loop containing nucleotide triphosphate hydrolases"/>
    <property type="match status" value="2"/>
</dbReference>
<dbReference type="CDD" id="cd02440">
    <property type="entry name" value="AdoMet_MTases"/>
    <property type="match status" value="1"/>
</dbReference>
<evidence type="ECO:0000313" key="3">
    <source>
        <dbReference type="EMBL" id="NHN79299.1"/>
    </source>
</evidence>
<dbReference type="CDD" id="cd06529">
    <property type="entry name" value="S24_LexA-like"/>
    <property type="match status" value="1"/>
</dbReference>
<dbReference type="Gene3D" id="3.40.50.150">
    <property type="entry name" value="Vaccinia Virus protein VP39"/>
    <property type="match status" value="1"/>
</dbReference>
<organism evidence="3 4">
    <name type="scientific">Azotobacter chroococcum</name>
    <dbReference type="NCBI Taxonomy" id="353"/>
    <lineage>
        <taxon>Bacteria</taxon>
        <taxon>Pseudomonadati</taxon>
        <taxon>Pseudomonadota</taxon>
        <taxon>Gammaproteobacteria</taxon>
        <taxon>Pseudomonadales</taxon>
        <taxon>Pseudomonadaceae</taxon>
        <taxon>Azotobacter</taxon>
    </lineage>
</organism>
<dbReference type="Pfam" id="PF13091">
    <property type="entry name" value="PLDc_2"/>
    <property type="match status" value="1"/>
</dbReference>
<dbReference type="Pfam" id="PF13489">
    <property type="entry name" value="Methyltransf_23"/>
    <property type="match status" value="1"/>
</dbReference>
<dbReference type="InterPro" id="IPR036286">
    <property type="entry name" value="LexA/Signal_pep-like_sf"/>
</dbReference>
<dbReference type="InterPro" id="IPR052511">
    <property type="entry name" value="ATP-dep_Helicase"/>
</dbReference>
<dbReference type="SUPFAM" id="SSF56024">
    <property type="entry name" value="Phospholipase D/nuclease"/>
    <property type="match status" value="1"/>
</dbReference>
<gene>
    <name evidence="3" type="ORF">HA520_18790</name>
</gene>
<comment type="caution">
    <text evidence="3">The sequence shown here is derived from an EMBL/GenBank/DDBJ whole genome shotgun (WGS) entry which is preliminary data.</text>
</comment>
<dbReference type="InterPro" id="IPR014001">
    <property type="entry name" value="Helicase_ATP-bd"/>
</dbReference>
<dbReference type="CDD" id="cd09205">
    <property type="entry name" value="PLDc_N_DEXD_b3"/>
    <property type="match status" value="1"/>
</dbReference>
<dbReference type="Pfam" id="PF00717">
    <property type="entry name" value="Peptidase_S24"/>
    <property type="match status" value="1"/>
</dbReference>
<dbReference type="Proteomes" id="UP000736384">
    <property type="component" value="Unassembled WGS sequence"/>
</dbReference>
<dbReference type="GO" id="GO:0016887">
    <property type="term" value="F:ATP hydrolysis activity"/>
    <property type="evidence" value="ECO:0007669"/>
    <property type="project" value="TreeGrafter"/>
</dbReference>
<dbReference type="PANTHER" id="PTHR47962">
    <property type="entry name" value="ATP-DEPENDENT HELICASE LHR-RELATED-RELATED"/>
    <property type="match status" value="1"/>
</dbReference>
<dbReference type="InterPro" id="IPR025202">
    <property type="entry name" value="PLD-like_dom"/>
</dbReference>
<reference evidence="3" key="1">
    <citation type="submission" date="2020-03" db="EMBL/GenBank/DDBJ databases">
        <title>Genome assembly of Azotobacter chroococcum W5.</title>
        <authorList>
            <person name="Kannepalli A."/>
        </authorList>
    </citation>
    <scope>NUCLEOTIDE SEQUENCE</scope>
    <source>
        <strain evidence="3">W5</strain>
    </source>
</reference>
<feature type="domain" description="Helicase C-terminal" evidence="2">
    <location>
        <begin position="621"/>
        <end position="765"/>
    </location>
</feature>
<dbReference type="InterPro" id="IPR001650">
    <property type="entry name" value="Helicase_C-like"/>
</dbReference>
<sequence>MSDTHGYYERNARRFFEETVAVEMDELHERFLESIPVGGHLLDAGCGSGRDARVFLERGYRVSAFDASPALAQLAGAHLGQPVAVCRFAEVEGEALYDGIWACASLLHVPPAEMPDALARLWRALKPGGVFYCSFKLGQGEREQQGRYFTDADEARLSAWLATLDAVADIQFWRSADQRPGRSEQWLNGLVRRAPAAVVNLVTGGGADPFLPHLCAAIHAADEIDLAVAFVKTTGLRLLLPDLLATLGRAGEEGGFGPAARVRILTSDYLDVTDPDALRRLMLLQEQGAQVRVYETGGSSFHLKAYLFAGRDERGHLRGQAFIGSSNISRQALTDGLEWNYRIDYPGDAGFLEARSRFEELFAQPRAKPLSHAWINDYEARRIPPPRAVAPGSQEVESPPTPTEVQVEALEALAQTRKDGFLRGLVVLATGLGKTWLAAFDAVQAGARRVLFVAHREEILDQAAETFLRIRPSWRVGFYRGQQRDGQADVLCASIQTLGRAAHLERFAAQHFDYLVIDEFHHAAAPTYRRLLQHFAPAFLLGLTATPDRTDCSDILSLCDDNLVFETHLFRGIESKLLVPFHYYGVFDEDVDYREIPWRNGRFDPELLAHKLATLGRARHALKSWHQHAQRKTLAFCVSIRHAEFMAAQFLKHGISAAAVYAHSRLSRGEALEQLADGRLQVIFSVDLFNEGVDLPAIDTVLMLRPTESKILFLQQLGRGLRKAPGKDKLVVLDFIGNHQSFLHKPQALMGRSMNHRQLAEYARAAAEHRLELPDGCFVNYDLRLIDFLKALDGGSLQQDYQALRESLGRRPTLSEFYRSGASLKEARQQYGDWFSLVEDMGDLDEAERALLAAHREFLRELEITVLTKSFKMVLLEAFQELDGWRQAPTLAELADRSWQVLQRRRPLLADLPPEQVRLSGGREAQWLGYWLKNPINAWIGGNRKTAEKPYFATRDDHFVPLLRVAEEHRERFAEWVQELVDYRLAAYEVRQSVQAAPVVALPIAPRTGTELAYFPNLKIACGHFKTGRADCEEYRLLGEGFGRLDPARHFIARASGNSMNGGKQPIRDGDYLLLEHVSPSSAGSITGATLAIERQDDAGDNQYLLRVIHKAADGSYLLRANNPDYADIAVDDGLTEQLRTFARLKAVLDPLQLTVGQRLLREEIPALFGEEFNPGNWHAGHVFLPEAKAHVLLVTLNKQGKADEHRYLDRWVDERTFHWQSQNKTTPEGKRGREIIDHEKRGLSIHLFVRENKLESGKAAPFVYHGPVRYRSHSGSAPMSVMFEVMG</sequence>
<evidence type="ECO:0000313" key="4">
    <source>
        <dbReference type="Proteomes" id="UP000736384"/>
    </source>
</evidence>
<dbReference type="SUPFAM" id="SSF51306">
    <property type="entry name" value="LexA/Signal peptidase"/>
    <property type="match status" value="1"/>
</dbReference>
<protein>
    <submittedName>
        <fullName evidence="3">DUF3427 domain-containing protein</fullName>
    </submittedName>
</protein>
<dbReference type="InterPro" id="IPR015927">
    <property type="entry name" value="Peptidase_S24_S26A/B/C"/>
</dbReference>
<dbReference type="SUPFAM" id="SSF52540">
    <property type="entry name" value="P-loop containing nucleoside triphosphate hydrolases"/>
    <property type="match status" value="1"/>
</dbReference>
<dbReference type="EMBL" id="JAAPAP010000018">
    <property type="protein sequence ID" value="NHN79299.1"/>
    <property type="molecule type" value="Genomic_DNA"/>
</dbReference>
<dbReference type="SUPFAM" id="SSF53335">
    <property type="entry name" value="S-adenosyl-L-methionine-dependent methyltransferases"/>
    <property type="match status" value="1"/>
</dbReference>